<dbReference type="EMBL" id="JANTHZ010000001">
    <property type="protein sequence ID" value="MCS0493541.1"/>
    <property type="molecule type" value="Genomic_DNA"/>
</dbReference>
<evidence type="ECO:0000256" key="2">
    <source>
        <dbReference type="ARBA" id="ARBA00022679"/>
    </source>
</evidence>
<dbReference type="PANTHER" id="PTHR11103:SF18">
    <property type="entry name" value="SLR1189 PROTEIN"/>
    <property type="match status" value="1"/>
</dbReference>
<dbReference type="GO" id="GO:0032259">
    <property type="term" value="P:methylation"/>
    <property type="evidence" value="ECO:0007669"/>
    <property type="project" value="UniProtKB-KW"/>
</dbReference>
<dbReference type="AlphaFoldDB" id="A0A9X2P7Q9"/>
<dbReference type="RefSeq" id="WP_258730479.1">
    <property type="nucleotide sequence ID" value="NZ_JANTHZ010000001.1"/>
</dbReference>
<organism evidence="5 6">
    <name type="scientific">Ancylobacter mangrovi</name>
    <dbReference type="NCBI Taxonomy" id="2972472"/>
    <lineage>
        <taxon>Bacteria</taxon>
        <taxon>Pseudomonadati</taxon>
        <taxon>Pseudomonadota</taxon>
        <taxon>Alphaproteobacteria</taxon>
        <taxon>Hyphomicrobiales</taxon>
        <taxon>Xanthobacteraceae</taxon>
        <taxon>Ancylobacter</taxon>
    </lineage>
</organism>
<evidence type="ECO:0000259" key="4">
    <source>
        <dbReference type="PROSITE" id="PS50970"/>
    </source>
</evidence>
<keyword evidence="6" id="KW-1185">Reference proteome</keyword>
<dbReference type="InterPro" id="IPR003726">
    <property type="entry name" value="HCY_dom"/>
</dbReference>
<dbReference type="PROSITE" id="PS50970">
    <property type="entry name" value="HCY"/>
    <property type="match status" value="1"/>
</dbReference>
<keyword evidence="3" id="KW-0862">Zinc</keyword>
<gene>
    <name evidence="5" type="ORF">NVS89_00420</name>
</gene>
<dbReference type="SUPFAM" id="SSF82282">
    <property type="entry name" value="Homocysteine S-methyltransferase"/>
    <property type="match status" value="1"/>
</dbReference>
<dbReference type="InterPro" id="IPR036589">
    <property type="entry name" value="HCY_dom_sf"/>
</dbReference>
<evidence type="ECO:0000313" key="5">
    <source>
        <dbReference type="EMBL" id="MCS0493541.1"/>
    </source>
</evidence>
<dbReference type="Proteomes" id="UP001151088">
    <property type="component" value="Unassembled WGS sequence"/>
</dbReference>
<comment type="cofactor">
    <cofactor evidence="3">
        <name>Zn(2+)</name>
        <dbReference type="ChEBI" id="CHEBI:29105"/>
    </cofactor>
</comment>
<feature type="binding site" evidence="3">
    <location>
        <position position="239"/>
    </location>
    <ligand>
        <name>Zn(2+)</name>
        <dbReference type="ChEBI" id="CHEBI:29105"/>
    </ligand>
</feature>
<feature type="binding site" evidence="3">
    <location>
        <position position="309"/>
    </location>
    <ligand>
        <name>Zn(2+)</name>
        <dbReference type="ChEBI" id="CHEBI:29105"/>
    </ligand>
</feature>
<dbReference type="Pfam" id="PF02574">
    <property type="entry name" value="S-methyl_trans"/>
    <property type="match status" value="1"/>
</dbReference>
<feature type="binding site" evidence="3">
    <location>
        <position position="308"/>
    </location>
    <ligand>
        <name>Zn(2+)</name>
        <dbReference type="ChEBI" id="CHEBI:29105"/>
    </ligand>
</feature>
<sequence length="329" mass="36244">MTHIDNRGFGMARARYRDDLPLLADRLFLMDGGMETTLIFHEGIDLPHFAAIDLMRRQRGREALRAYYARFLELARERRTGFVMDAPSWRASADWAAPLGLTQEELGWLNRSSIGLMSRLRERFETPATPIVLSGVVGPRGDGYTPGAQMTAREAADYHAWQIGIFADTSADMVSAYTLNYVEEAIGVALAAREAGLPSAISFTLETDGRLPSGQALAKAIEQVDEATDAAPVYFMINCAHPTHFEHILAGGGAFLDRIRGLRANASMRSHAELDSAPDLDDGNPEELGRQYRDLRGHLRRLNVVGGCCGTDFRHVEQICFACQSVDAA</sequence>
<dbReference type="GO" id="GO:0008168">
    <property type="term" value="F:methyltransferase activity"/>
    <property type="evidence" value="ECO:0007669"/>
    <property type="project" value="UniProtKB-UniRule"/>
</dbReference>
<dbReference type="PANTHER" id="PTHR11103">
    <property type="entry name" value="SLR1189 PROTEIN"/>
    <property type="match status" value="1"/>
</dbReference>
<dbReference type="GO" id="GO:0046872">
    <property type="term" value="F:metal ion binding"/>
    <property type="evidence" value="ECO:0007669"/>
    <property type="project" value="UniProtKB-KW"/>
</dbReference>
<proteinExistence type="predicted"/>
<comment type="caution">
    <text evidence="5">The sequence shown here is derived from an EMBL/GenBank/DDBJ whole genome shotgun (WGS) entry which is preliminary data.</text>
</comment>
<name>A0A9X2P7Q9_9HYPH</name>
<feature type="domain" description="Hcy-binding" evidence="4">
    <location>
        <begin position="16"/>
        <end position="323"/>
    </location>
</feature>
<keyword evidence="1 3" id="KW-0489">Methyltransferase</keyword>
<evidence type="ECO:0000256" key="3">
    <source>
        <dbReference type="PROSITE-ProRule" id="PRU00333"/>
    </source>
</evidence>
<keyword evidence="2 3" id="KW-0808">Transferase</keyword>
<keyword evidence="3" id="KW-0479">Metal-binding</keyword>
<evidence type="ECO:0000256" key="1">
    <source>
        <dbReference type="ARBA" id="ARBA00022603"/>
    </source>
</evidence>
<dbReference type="Gene3D" id="3.20.20.330">
    <property type="entry name" value="Homocysteine-binding-like domain"/>
    <property type="match status" value="1"/>
</dbReference>
<reference evidence="5" key="1">
    <citation type="submission" date="2022-08" db="EMBL/GenBank/DDBJ databases">
        <authorList>
            <person name="Li F."/>
        </authorList>
    </citation>
    <scope>NUCLEOTIDE SEQUENCE</scope>
    <source>
        <strain evidence="5">MQZ15Z-1</strain>
    </source>
</reference>
<accession>A0A9X2P7Q9</accession>
<protein>
    <submittedName>
        <fullName evidence="5">Homocysteine S-methyltransferase family protein</fullName>
    </submittedName>
</protein>
<evidence type="ECO:0000313" key="6">
    <source>
        <dbReference type="Proteomes" id="UP001151088"/>
    </source>
</evidence>